<feature type="transmembrane region" description="Helical" evidence="6">
    <location>
        <begin position="75"/>
        <end position="93"/>
    </location>
</feature>
<evidence type="ECO:0000256" key="2">
    <source>
        <dbReference type="ARBA" id="ARBA00007520"/>
    </source>
</evidence>
<dbReference type="InterPro" id="IPR020846">
    <property type="entry name" value="MFS_dom"/>
</dbReference>
<dbReference type="Pfam" id="PF07690">
    <property type="entry name" value="MFS_1"/>
    <property type="match status" value="1"/>
</dbReference>
<dbReference type="InterPro" id="IPR011701">
    <property type="entry name" value="MFS"/>
</dbReference>
<protein>
    <submittedName>
        <fullName evidence="8">MFS general substrate transporter</fullName>
    </submittedName>
</protein>
<feature type="transmembrane region" description="Helical" evidence="6">
    <location>
        <begin position="338"/>
        <end position="356"/>
    </location>
</feature>
<gene>
    <name evidence="8" type="ORF">DM02DRAFT_717479</name>
</gene>
<reference evidence="8 9" key="1">
    <citation type="journal article" date="2018" name="Sci. Rep.">
        <title>Comparative genomics provides insights into the lifestyle and reveals functional heterogeneity of dark septate endophytic fungi.</title>
        <authorList>
            <person name="Knapp D.G."/>
            <person name="Nemeth J.B."/>
            <person name="Barry K."/>
            <person name="Hainaut M."/>
            <person name="Henrissat B."/>
            <person name="Johnson J."/>
            <person name="Kuo A."/>
            <person name="Lim J.H.P."/>
            <person name="Lipzen A."/>
            <person name="Nolan M."/>
            <person name="Ohm R.A."/>
            <person name="Tamas L."/>
            <person name="Grigoriev I.V."/>
            <person name="Spatafora J.W."/>
            <person name="Nagy L.G."/>
            <person name="Kovacs G.M."/>
        </authorList>
    </citation>
    <scope>NUCLEOTIDE SEQUENCE [LARGE SCALE GENOMIC DNA]</scope>
    <source>
        <strain evidence="8 9">DSE2036</strain>
    </source>
</reference>
<evidence type="ECO:0000313" key="9">
    <source>
        <dbReference type="Proteomes" id="UP000244855"/>
    </source>
</evidence>
<evidence type="ECO:0000256" key="4">
    <source>
        <dbReference type="ARBA" id="ARBA00022989"/>
    </source>
</evidence>
<dbReference type="EMBL" id="KZ805345">
    <property type="protein sequence ID" value="PVI02282.1"/>
    <property type="molecule type" value="Genomic_DNA"/>
</dbReference>
<feature type="domain" description="Major facilitator superfamily (MFS) profile" evidence="7">
    <location>
        <begin position="9"/>
        <end position="498"/>
    </location>
</feature>
<comment type="similarity">
    <text evidence="2">Belongs to the major facilitator superfamily. TCR/Tet family.</text>
</comment>
<accession>A0A2V1DWH5</accession>
<feature type="transmembrane region" description="Helical" evidence="6">
    <location>
        <begin position="305"/>
        <end position="326"/>
    </location>
</feature>
<dbReference type="AlphaFoldDB" id="A0A2V1DWH5"/>
<comment type="subcellular location">
    <subcellularLocation>
        <location evidence="1">Membrane</location>
        <topology evidence="1">Multi-pass membrane protein</topology>
    </subcellularLocation>
</comment>
<feature type="transmembrane region" description="Helical" evidence="6">
    <location>
        <begin position="165"/>
        <end position="187"/>
    </location>
</feature>
<evidence type="ECO:0000256" key="3">
    <source>
        <dbReference type="ARBA" id="ARBA00022692"/>
    </source>
</evidence>
<feature type="transmembrane region" description="Helical" evidence="6">
    <location>
        <begin position="396"/>
        <end position="419"/>
    </location>
</feature>
<dbReference type="OrthoDB" id="10021397at2759"/>
<sequence>MSALRKAGIMCAFGAGGALVSMDSVIVSVALPFISKDLSTTTSQYSWVASSYLLAAASLMPLWGPMSDAVGRKPVLTAGLLVFLVGSLISALARDSNTLIGGRAVQGMGEGAFTVMTNICMADLFRLHERSLYIAIYAGASCVGAALAPILGGVLTQYAGWRWCFWINLPVTAACIALIVGLLPFPMLKLSALTELKRVDWLGMLLVSCGTVLLLFGLQFGGIVFAWRSAVVIGLVTAGAGTLILFVFQQTKSLYPIAPLRLFRHRSGSACLLVCFSHGFVYIACLYYLPIYFQLVLQAGAVDAGLWLLITAIPTTVFTIAAALVIQSTGRYRDTIRAATAFLTLGTALSITFPAYRSWVRIVISQLLLAVGIGPLFQAPLIGLQAAVRPSEVSSAYATFIFLRTISSAISIVIGQVALQNELQKQTTALLDAGVSPDIVASLPHTLDVFWASVGLPNSNRDALRGALTFALSRVWILYTIFAVFGFLGSYFIVDHKLKDGLPHQEDG</sequence>
<evidence type="ECO:0000313" key="8">
    <source>
        <dbReference type="EMBL" id="PVI02282.1"/>
    </source>
</evidence>
<evidence type="ECO:0000256" key="6">
    <source>
        <dbReference type="SAM" id="Phobius"/>
    </source>
</evidence>
<dbReference type="GO" id="GO:0005886">
    <property type="term" value="C:plasma membrane"/>
    <property type="evidence" value="ECO:0007669"/>
    <property type="project" value="TreeGrafter"/>
</dbReference>
<dbReference type="SUPFAM" id="SSF103473">
    <property type="entry name" value="MFS general substrate transporter"/>
    <property type="match status" value="1"/>
</dbReference>
<keyword evidence="3 6" id="KW-0812">Transmembrane</keyword>
<feature type="transmembrane region" description="Helical" evidence="6">
    <location>
        <begin position="199"/>
        <end position="220"/>
    </location>
</feature>
<evidence type="ECO:0000259" key="7">
    <source>
        <dbReference type="PROSITE" id="PS50850"/>
    </source>
</evidence>
<keyword evidence="4 6" id="KW-1133">Transmembrane helix</keyword>
<feature type="transmembrane region" description="Helical" evidence="6">
    <location>
        <begin position="45"/>
        <end position="63"/>
    </location>
</feature>
<dbReference type="PANTHER" id="PTHR23501:SF102">
    <property type="entry name" value="DRUG TRANSPORTER, PUTATIVE (AFU_ORTHOLOGUE AFUA_3G08530)-RELATED"/>
    <property type="match status" value="1"/>
</dbReference>
<dbReference type="InterPro" id="IPR036259">
    <property type="entry name" value="MFS_trans_sf"/>
</dbReference>
<keyword evidence="5 6" id="KW-0472">Membrane</keyword>
<feature type="transmembrane region" description="Helical" evidence="6">
    <location>
        <begin position="132"/>
        <end position="159"/>
    </location>
</feature>
<keyword evidence="9" id="KW-1185">Reference proteome</keyword>
<evidence type="ECO:0000256" key="1">
    <source>
        <dbReference type="ARBA" id="ARBA00004141"/>
    </source>
</evidence>
<dbReference type="PANTHER" id="PTHR23501">
    <property type="entry name" value="MAJOR FACILITATOR SUPERFAMILY"/>
    <property type="match status" value="1"/>
</dbReference>
<dbReference type="Proteomes" id="UP000244855">
    <property type="component" value="Unassembled WGS sequence"/>
</dbReference>
<proteinExistence type="inferred from homology"/>
<dbReference type="Gene3D" id="1.20.1250.20">
    <property type="entry name" value="MFS general substrate transporter like domains"/>
    <property type="match status" value="1"/>
</dbReference>
<name>A0A2V1DWH5_9PLEO</name>
<feature type="transmembrane region" description="Helical" evidence="6">
    <location>
        <begin position="269"/>
        <end position="293"/>
    </location>
</feature>
<feature type="transmembrane region" description="Helical" evidence="6">
    <location>
        <begin position="362"/>
        <end position="384"/>
    </location>
</feature>
<feature type="transmembrane region" description="Helical" evidence="6">
    <location>
        <begin position="226"/>
        <end position="248"/>
    </location>
</feature>
<feature type="transmembrane region" description="Helical" evidence="6">
    <location>
        <begin position="7"/>
        <end position="33"/>
    </location>
</feature>
<dbReference type="PROSITE" id="PS50850">
    <property type="entry name" value="MFS"/>
    <property type="match status" value="1"/>
</dbReference>
<dbReference type="GO" id="GO:0022857">
    <property type="term" value="F:transmembrane transporter activity"/>
    <property type="evidence" value="ECO:0007669"/>
    <property type="project" value="InterPro"/>
</dbReference>
<feature type="transmembrane region" description="Helical" evidence="6">
    <location>
        <begin position="476"/>
        <end position="494"/>
    </location>
</feature>
<evidence type="ECO:0000256" key="5">
    <source>
        <dbReference type="ARBA" id="ARBA00023136"/>
    </source>
</evidence>
<organism evidence="8 9">
    <name type="scientific">Periconia macrospinosa</name>
    <dbReference type="NCBI Taxonomy" id="97972"/>
    <lineage>
        <taxon>Eukaryota</taxon>
        <taxon>Fungi</taxon>
        <taxon>Dikarya</taxon>
        <taxon>Ascomycota</taxon>
        <taxon>Pezizomycotina</taxon>
        <taxon>Dothideomycetes</taxon>
        <taxon>Pleosporomycetidae</taxon>
        <taxon>Pleosporales</taxon>
        <taxon>Massarineae</taxon>
        <taxon>Periconiaceae</taxon>
        <taxon>Periconia</taxon>
    </lineage>
</organism>
<dbReference type="Gene3D" id="1.20.1720.10">
    <property type="entry name" value="Multidrug resistance protein D"/>
    <property type="match status" value="1"/>
</dbReference>